<protein>
    <submittedName>
        <fullName evidence="1">Uncharacterized protein</fullName>
    </submittedName>
</protein>
<dbReference type="InterPro" id="IPR011042">
    <property type="entry name" value="6-blade_b-propeller_TolB-like"/>
</dbReference>
<keyword evidence="2" id="KW-1185">Reference proteome</keyword>
<dbReference type="GeneID" id="62207390"/>
<evidence type="ECO:0000313" key="1">
    <source>
        <dbReference type="EMBL" id="KAF7672664.1"/>
    </source>
</evidence>
<gene>
    <name evidence="1" type="ORF">GT037_009165</name>
</gene>
<dbReference type="SUPFAM" id="SSF63829">
    <property type="entry name" value="Calcium-dependent phosphotriesterase"/>
    <property type="match status" value="1"/>
</dbReference>
<sequence>MNIAPSRLLNGVTTLDTNAGMVLIADSELGLIWRVDTKSLTYETALQDGTMAPRETLNRLIGINGVRVWKDYVYYNNSLLQLTCRVRMD</sequence>
<dbReference type="OrthoDB" id="9977941at2759"/>
<dbReference type="AlphaFoldDB" id="A0A8H7ECK8"/>
<dbReference type="InterPro" id="IPR052998">
    <property type="entry name" value="Hetero-Diels-Alderase-like"/>
</dbReference>
<reference evidence="1" key="2">
    <citation type="submission" date="2020-08" db="EMBL/GenBank/DDBJ databases">
        <title>Draft Genome Sequence of Cumin Blight Pathogen Alternaria burnsii.</title>
        <authorList>
            <person name="Feng Z."/>
        </authorList>
    </citation>
    <scope>NUCLEOTIDE SEQUENCE</scope>
    <source>
        <strain evidence="1">CBS107.38</strain>
    </source>
</reference>
<dbReference type="PANTHER" id="PTHR42060:SF3">
    <property type="entry name" value="SMP-30_GLUCONOLACTONASE_LRE-LIKE REGION DOMAIN-CONTAINING PROTEIN"/>
    <property type="match status" value="1"/>
</dbReference>
<dbReference type="Gene3D" id="2.120.10.30">
    <property type="entry name" value="TolB, C-terminal domain"/>
    <property type="match status" value="1"/>
</dbReference>
<dbReference type="PANTHER" id="PTHR42060">
    <property type="entry name" value="NHL REPEAT-CONTAINING PROTEIN-RELATED"/>
    <property type="match status" value="1"/>
</dbReference>
<organism evidence="1 2">
    <name type="scientific">Alternaria burnsii</name>
    <dbReference type="NCBI Taxonomy" id="1187904"/>
    <lineage>
        <taxon>Eukaryota</taxon>
        <taxon>Fungi</taxon>
        <taxon>Dikarya</taxon>
        <taxon>Ascomycota</taxon>
        <taxon>Pezizomycotina</taxon>
        <taxon>Dothideomycetes</taxon>
        <taxon>Pleosporomycetidae</taxon>
        <taxon>Pleosporales</taxon>
        <taxon>Pleosporineae</taxon>
        <taxon>Pleosporaceae</taxon>
        <taxon>Alternaria</taxon>
        <taxon>Alternaria sect. Alternaria</taxon>
    </lineage>
</organism>
<name>A0A8H7ECK8_9PLEO</name>
<evidence type="ECO:0000313" key="2">
    <source>
        <dbReference type="Proteomes" id="UP000596902"/>
    </source>
</evidence>
<accession>A0A8H7ECK8</accession>
<proteinExistence type="predicted"/>
<comment type="caution">
    <text evidence="1">The sequence shown here is derived from an EMBL/GenBank/DDBJ whole genome shotgun (WGS) entry which is preliminary data.</text>
</comment>
<dbReference type="SMR" id="A0A8H7ECK8"/>
<dbReference type="Proteomes" id="UP000596902">
    <property type="component" value="Unassembled WGS sequence"/>
</dbReference>
<dbReference type="RefSeq" id="XP_038783014.1">
    <property type="nucleotide sequence ID" value="XM_038934212.1"/>
</dbReference>
<dbReference type="EMBL" id="JAAABM010000015">
    <property type="protein sequence ID" value="KAF7672664.1"/>
    <property type="molecule type" value="Genomic_DNA"/>
</dbReference>
<reference evidence="1" key="1">
    <citation type="submission" date="2020-01" db="EMBL/GenBank/DDBJ databases">
        <authorList>
            <person name="Feng Z.H.Z."/>
        </authorList>
    </citation>
    <scope>NUCLEOTIDE SEQUENCE</scope>
    <source>
        <strain evidence="1">CBS107.38</strain>
    </source>
</reference>